<dbReference type="InterPro" id="IPR025745">
    <property type="entry name" value="Mrr-like_N_dom"/>
</dbReference>
<sequence length="312" mass="34523">MIQSKEDREGSGWVASPDMSVPTYDQLLWPTVSALRDLGGSGAISEINERVIEFEEFDPGQQAQLHGDGPQTEIEYRLAWARSYLKMMGLVDNSSRGVWTLLELGRSVDKSDIPEIHSKVKRDKQFQAAKKVARKLAEKRLSLVGERVAPENDEGDQEIAWKDELLETIMKMPPDAFERLAQRLLREAGFISVNVTGGSGDGGIDGLGIYRISLVSFPVFFQCKRYRGSVAPSAVRDFRGAMAGRGDKGLLITTGSFTAAAKKEATRDGAPPIDLIDGDRLCDLLREYTLGVEVEIVKREKITIDHSFFGDV</sequence>
<dbReference type="InterPro" id="IPR052906">
    <property type="entry name" value="Type_IV_Methyl-Rstrct_Enzyme"/>
</dbReference>
<dbReference type="GO" id="GO:0003677">
    <property type="term" value="F:DNA binding"/>
    <property type="evidence" value="ECO:0007669"/>
    <property type="project" value="InterPro"/>
</dbReference>
<name>A0A0S4QEF7_9ACTN</name>
<gene>
    <name evidence="3" type="ORF">Ga0074812_101497</name>
</gene>
<evidence type="ECO:0000313" key="3">
    <source>
        <dbReference type="EMBL" id="CUU53995.1"/>
    </source>
</evidence>
<dbReference type="PANTHER" id="PTHR30015:SF7">
    <property type="entry name" value="TYPE IV METHYL-DIRECTED RESTRICTION ENZYME ECOKMRR"/>
    <property type="match status" value="1"/>
</dbReference>
<keyword evidence="4" id="KW-1185">Reference proteome</keyword>
<dbReference type="REBASE" id="150901">
    <property type="entry name" value="FstG2MrrP"/>
</dbReference>
<organism evidence="3 4">
    <name type="scientific">Parafrankia irregularis</name>
    <dbReference type="NCBI Taxonomy" id="795642"/>
    <lineage>
        <taxon>Bacteria</taxon>
        <taxon>Bacillati</taxon>
        <taxon>Actinomycetota</taxon>
        <taxon>Actinomycetes</taxon>
        <taxon>Frankiales</taxon>
        <taxon>Frankiaceae</taxon>
        <taxon>Parafrankia</taxon>
    </lineage>
</organism>
<evidence type="ECO:0000259" key="2">
    <source>
        <dbReference type="Pfam" id="PF14338"/>
    </source>
</evidence>
<dbReference type="Gene3D" id="3.40.1350.10">
    <property type="match status" value="1"/>
</dbReference>
<feature type="domain" description="Restriction system protein Mrr-like N-terminal" evidence="2">
    <location>
        <begin position="24"/>
        <end position="110"/>
    </location>
</feature>
<protein>
    <submittedName>
        <fullName evidence="3">Restriction system protein</fullName>
    </submittedName>
</protein>
<dbReference type="EMBL" id="FAOZ01000001">
    <property type="protein sequence ID" value="CUU53995.1"/>
    <property type="molecule type" value="Genomic_DNA"/>
</dbReference>
<dbReference type="Pfam" id="PF04471">
    <property type="entry name" value="Mrr_cat"/>
    <property type="match status" value="1"/>
</dbReference>
<dbReference type="SUPFAM" id="SSF52980">
    <property type="entry name" value="Restriction endonuclease-like"/>
    <property type="match status" value="1"/>
</dbReference>
<evidence type="ECO:0000313" key="4">
    <source>
        <dbReference type="Proteomes" id="UP000198802"/>
    </source>
</evidence>
<dbReference type="InterPro" id="IPR007560">
    <property type="entry name" value="Restrct_endonuc_IV_Mrr"/>
</dbReference>
<feature type="domain" description="Restriction endonuclease type IV Mrr" evidence="1">
    <location>
        <begin position="170"/>
        <end position="285"/>
    </location>
</feature>
<dbReference type="AlphaFoldDB" id="A0A0S4QEF7"/>
<dbReference type="InterPro" id="IPR011856">
    <property type="entry name" value="tRNA_endonuc-like_dom_sf"/>
</dbReference>
<dbReference type="GO" id="GO:0015666">
    <property type="term" value="F:restriction endodeoxyribonuclease activity"/>
    <property type="evidence" value="ECO:0007669"/>
    <property type="project" value="TreeGrafter"/>
</dbReference>
<evidence type="ECO:0000259" key="1">
    <source>
        <dbReference type="Pfam" id="PF04471"/>
    </source>
</evidence>
<reference evidence="4" key="1">
    <citation type="submission" date="2015-11" db="EMBL/GenBank/DDBJ databases">
        <authorList>
            <person name="Varghese N."/>
        </authorList>
    </citation>
    <scope>NUCLEOTIDE SEQUENCE [LARGE SCALE GENOMIC DNA]</scope>
    <source>
        <strain evidence="4">DSM 45899</strain>
    </source>
</reference>
<dbReference type="Pfam" id="PF14338">
    <property type="entry name" value="Mrr_N"/>
    <property type="match status" value="1"/>
</dbReference>
<dbReference type="Proteomes" id="UP000198802">
    <property type="component" value="Unassembled WGS sequence"/>
</dbReference>
<dbReference type="PANTHER" id="PTHR30015">
    <property type="entry name" value="MRR RESTRICTION SYSTEM PROTEIN"/>
    <property type="match status" value="1"/>
</dbReference>
<proteinExistence type="predicted"/>
<dbReference type="GO" id="GO:0009307">
    <property type="term" value="P:DNA restriction-modification system"/>
    <property type="evidence" value="ECO:0007669"/>
    <property type="project" value="InterPro"/>
</dbReference>
<dbReference type="InterPro" id="IPR011335">
    <property type="entry name" value="Restrct_endonuc-II-like"/>
</dbReference>
<accession>A0A0S4QEF7</accession>